<keyword evidence="1" id="KW-1133">Transmembrane helix</keyword>
<dbReference type="AlphaFoldDB" id="A0A9X2DY21"/>
<organism evidence="2 3">
    <name type="scientific">Rathayibacter rubneri</name>
    <dbReference type="NCBI Taxonomy" id="2950106"/>
    <lineage>
        <taxon>Bacteria</taxon>
        <taxon>Bacillati</taxon>
        <taxon>Actinomycetota</taxon>
        <taxon>Actinomycetes</taxon>
        <taxon>Micrococcales</taxon>
        <taxon>Microbacteriaceae</taxon>
        <taxon>Rathayibacter</taxon>
    </lineage>
</organism>
<evidence type="ECO:0008006" key="4">
    <source>
        <dbReference type="Google" id="ProtNLM"/>
    </source>
</evidence>
<proteinExistence type="predicted"/>
<feature type="transmembrane region" description="Helical" evidence="1">
    <location>
        <begin position="244"/>
        <end position="264"/>
    </location>
</feature>
<keyword evidence="1" id="KW-0472">Membrane</keyword>
<comment type="caution">
    <text evidence="2">The sequence shown here is derived from an EMBL/GenBank/DDBJ whole genome shotgun (WGS) entry which is preliminary data.</text>
</comment>
<evidence type="ECO:0000313" key="2">
    <source>
        <dbReference type="EMBL" id="MCM6763175.1"/>
    </source>
</evidence>
<dbReference type="RefSeq" id="WP_251946121.1">
    <property type="nucleotide sequence ID" value="NZ_JAMRYM010000052.1"/>
</dbReference>
<keyword evidence="3" id="KW-1185">Reference proteome</keyword>
<dbReference type="EMBL" id="JAMRYM010000052">
    <property type="protein sequence ID" value="MCM6763175.1"/>
    <property type="molecule type" value="Genomic_DNA"/>
</dbReference>
<sequence length="358" mass="36426">MRASAILREAFRGVVSGTSRALLTAVVLSAVVLPVQIADLTLTRSLVEEARSYRDSGASVQTVVAAGRIDGAACSALGALPSVRAAGAVRAAPHELVAAVLPRSPLPLLEVTGGFPEVVRASTRPSAGLVLSDGAVLALGLDRGEVALTEGGVAHVRGSYSWPDDGRRTGFGFAALAVSPPGAPFDECWVDVWPQSERIRALLLTTVQSAGGGPRDPSPVLAPLNSSRGDVFDGGTRYAGRITLLAPPLAGLLALAAGAAVAGLRRLELASALHSGVRRVELLAVLMLEAIAWLLPVAAVAAAVSAVFCATGPTIDEGPTLVQGLRTPACVLLGGLVGTAGAALAAREAHLLHYVKNR</sequence>
<name>A0A9X2DY21_9MICO</name>
<dbReference type="Proteomes" id="UP001155240">
    <property type="component" value="Unassembled WGS sequence"/>
</dbReference>
<feature type="transmembrane region" description="Helical" evidence="1">
    <location>
        <begin position="325"/>
        <end position="346"/>
    </location>
</feature>
<keyword evidence="1" id="KW-0812">Transmembrane</keyword>
<feature type="transmembrane region" description="Helical" evidence="1">
    <location>
        <begin position="285"/>
        <end position="313"/>
    </location>
</feature>
<gene>
    <name evidence="2" type="ORF">NB037_12175</name>
</gene>
<protein>
    <recommendedName>
        <fullName evidence="4">FtsX-like permease family protein</fullName>
    </recommendedName>
</protein>
<reference evidence="2" key="1">
    <citation type="submission" date="2022-06" db="EMBL/GenBank/DDBJ databases">
        <title>Whole genome shotgun sequencing (WGS) of Rathayibacter sp. ZW T2_19, isolated from stored onions (Allium cepa).</title>
        <authorList>
            <person name="Stoll D.A."/>
            <person name="Huch M."/>
        </authorList>
    </citation>
    <scope>NUCLEOTIDE SEQUENCE</scope>
    <source>
        <strain evidence="2">ZW T2_19</strain>
    </source>
</reference>
<evidence type="ECO:0000256" key="1">
    <source>
        <dbReference type="SAM" id="Phobius"/>
    </source>
</evidence>
<evidence type="ECO:0000313" key="3">
    <source>
        <dbReference type="Proteomes" id="UP001155240"/>
    </source>
</evidence>
<accession>A0A9X2DY21</accession>